<organism evidence="2 4">
    <name type="scientific">Cucumis melo var. makuwa</name>
    <name type="common">Oriental melon</name>
    <dbReference type="NCBI Taxonomy" id="1194695"/>
    <lineage>
        <taxon>Eukaryota</taxon>
        <taxon>Viridiplantae</taxon>
        <taxon>Streptophyta</taxon>
        <taxon>Embryophyta</taxon>
        <taxon>Tracheophyta</taxon>
        <taxon>Spermatophyta</taxon>
        <taxon>Magnoliopsida</taxon>
        <taxon>eudicotyledons</taxon>
        <taxon>Gunneridae</taxon>
        <taxon>Pentapetalae</taxon>
        <taxon>rosids</taxon>
        <taxon>fabids</taxon>
        <taxon>Cucurbitales</taxon>
        <taxon>Cucurbitaceae</taxon>
        <taxon>Benincaseae</taxon>
        <taxon>Cucumis</taxon>
    </lineage>
</organism>
<dbReference type="PANTHER" id="PTHR48173">
    <property type="entry name" value="GNK2-HOMOLOGOUS DOMAIN-CONTAINING PROTEIN"/>
    <property type="match status" value="1"/>
</dbReference>
<dbReference type="InterPro" id="IPR009291">
    <property type="entry name" value="Vps62"/>
</dbReference>
<evidence type="ECO:0000313" key="4">
    <source>
        <dbReference type="Proteomes" id="UP000321947"/>
    </source>
</evidence>
<evidence type="ECO:0000313" key="2">
    <source>
        <dbReference type="EMBL" id="TYK24610.1"/>
    </source>
</evidence>
<sequence>MASGCNWFNWSNAHYLLPSDEPDHFSLPSPTPEWPQGGGFASGIASLGEIEVLKITQFVSIWGCNLSRRGNNGFTFYRPLRIPEGFHCLGHYCQPNDRPLHGYLLVAREVDGYFQESDHISNIVKLPALVEPIDFTLIWSPDDGSEEKYGECVYIWLPQPPDGYKSMGYFVTNKLEKPEVGEIWSTRACHRGMLGRGVPVGTFHCCSYKGTEKELPIACLKNLDSTLPTMPNINQIHSLINHYGPTVFFHPEEIYLPSSVSWFFENGVLLHRDGMSSGEAIHVCGTNLPAGGRNDTVCWMDLPTDGCRDKIIYGNLESAKLYVHVKPALGGTFTDIAMWVFCPFNGPSTLKLGIVNISLGKIGQHVGDWEHITLRICNFSGELFSIYFSQHSGGEWVDAYNLEFIEGNKAIVYSSKSGHASYPHPGLYIQGSSKLGIGIRNDCARSHLFIDSSIHYEIVAAEHLRCNEIVEPCWLQFMREWGPTIVYSSRTKLDNFIDRLPLKIRFTVANIFRKLPAELFGEEQGSPKLKMLAKRFASIFKRSSTPYASSNSIKPSENEVNKSWGRKAVSFVLITVTGGVALSALDDLAIYHSCSSKAIEKARNNQAVKDAIGEPIAKGPWYNASLAVAHKRHSLSCTFPVSGPQGAGILQLKAVRNGEDSWISFLRPRDWDILMMDALLYVPENEGKQKTLRINLTEKFAPAACVSCTGCQPPETEKR</sequence>
<dbReference type="Pfam" id="PF08695">
    <property type="entry name" value="Coa1"/>
    <property type="match status" value="1"/>
</dbReference>
<evidence type="ECO:0000313" key="3">
    <source>
        <dbReference type="Proteomes" id="UP000321393"/>
    </source>
</evidence>
<dbReference type="AlphaFoldDB" id="A0A5D3DMW4"/>
<dbReference type="OrthoDB" id="188042at2759"/>
<dbReference type="PANTHER" id="PTHR48173:SF1">
    <property type="entry name" value="VACUOLAR PROTEIN SORTING-ASSOCIATED PROTEIN 62"/>
    <property type="match status" value="1"/>
</dbReference>
<proteinExistence type="predicted"/>
<dbReference type="EMBL" id="SSTE01018075">
    <property type="protein sequence ID" value="KAA0039892.1"/>
    <property type="molecule type" value="Genomic_DNA"/>
</dbReference>
<dbReference type="Proteomes" id="UP000321393">
    <property type="component" value="Unassembled WGS sequence"/>
</dbReference>
<name>A0A5D3DMW4_CUCMM</name>
<evidence type="ECO:0000313" key="1">
    <source>
        <dbReference type="EMBL" id="KAA0039892.1"/>
    </source>
</evidence>
<reference evidence="3 4" key="1">
    <citation type="submission" date="2019-08" db="EMBL/GenBank/DDBJ databases">
        <title>Draft genome sequences of two oriental melons (Cucumis melo L. var makuwa).</title>
        <authorList>
            <person name="Kwon S.-Y."/>
        </authorList>
    </citation>
    <scope>NUCLEOTIDE SEQUENCE [LARGE SCALE GENOMIC DNA]</scope>
    <source>
        <strain evidence="4">cv. Chang Bougi</strain>
        <strain evidence="3">cv. SW 3</strain>
        <tissue evidence="2">Leaf</tissue>
    </source>
</reference>
<gene>
    <name evidence="2" type="ORF">E5676_scaffold266G001570</name>
    <name evidence="1" type="ORF">E6C27_scaffold122G001690</name>
</gene>
<comment type="caution">
    <text evidence="2">The sequence shown here is derived from an EMBL/GenBank/DDBJ whole genome shotgun (WGS) entry which is preliminary data.</text>
</comment>
<dbReference type="Proteomes" id="UP000321947">
    <property type="component" value="Unassembled WGS sequence"/>
</dbReference>
<protein>
    <submittedName>
        <fullName evidence="2">Vacuolar sorting-associated protein 62</fullName>
    </submittedName>
</protein>
<dbReference type="EMBL" id="SSTD01003912">
    <property type="protein sequence ID" value="TYK24610.1"/>
    <property type="molecule type" value="Genomic_DNA"/>
</dbReference>
<dbReference type="InterPro" id="IPR014807">
    <property type="entry name" value="Coa1"/>
</dbReference>
<dbReference type="Pfam" id="PF06101">
    <property type="entry name" value="Vps62"/>
    <property type="match status" value="1"/>
</dbReference>
<accession>A0A5D3DMW4</accession>